<comment type="cofactor">
    <cofactor evidence="11">
        <name>Zn(2+)</name>
        <dbReference type="ChEBI" id="CHEBI:29105"/>
    </cofactor>
    <text evidence="11">Binds 1 zinc ion per subunit.</text>
</comment>
<comment type="domain">
    <text evidence="11">Consists of three domains; the N-terminal catalytic domain, the editing domain and the C-terminal C-Ala domain. The editing domain removes incorrectly charged amino acids, while the C-Ala domain, along with tRNA(Ala), serves as a bridge to cooperatively bring together the editing and aminoacylation centers thus stimulating deacylation of misacylated tRNAs.</text>
</comment>
<comment type="similarity">
    <text evidence="1 11">Belongs to the class-II aminoacyl-tRNA synthetase family.</text>
</comment>
<evidence type="ECO:0000256" key="2">
    <source>
        <dbReference type="ARBA" id="ARBA00022555"/>
    </source>
</evidence>
<dbReference type="EMBL" id="QKZR01000004">
    <property type="protein sequence ID" value="PZX39038.1"/>
    <property type="molecule type" value="Genomic_DNA"/>
</dbReference>
<dbReference type="InterPro" id="IPR018164">
    <property type="entry name" value="Ala-tRNA-synth_IIc_N"/>
</dbReference>
<keyword evidence="7 11" id="KW-0067">ATP-binding</keyword>
<dbReference type="Pfam" id="PF02272">
    <property type="entry name" value="DHHA1"/>
    <property type="match status" value="1"/>
</dbReference>
<keyword evidence="2 11" id="KW-0820">tRNA-binding</keyword>
<comment type="subcellular location">
    <subcellularLocation>
        <location evidence="11">Cytoplasm</location>
    </subcellularLocation>
</comment>
<dbReference type="InterPro" id="IPR003156">
    <property type="entry name" value="DHHA1_dom"/>
</dbReference>
<comment type="catalytic activity">
    <reaction evidence="11">
        <text>tRNA(Ala) + L-alanine + ATP = L-alanyl-tRNA(Ala) + AMP + diphosphate</text>
        <dbReference type="Rhea" id="RHEA:12540"/>
        <dbReference type="Rhea" id="RHEA-COMP:9657"/>
        <dbReference type="Rhea" id="RHEA-COMP:9923"/>
        <dbReference type="ChEBI" id="CHEBI:30616"/>
        <dbReference type="ChEBI" id="CHEBI:33019"/>
        <dbReference type="ChEBI" id="CHEBI:57972"/>
        <dbReference type="ChEBI" id="CHEBI:78442"/>
        <dbReference type="ChEBI" id="CHEBI:78497"/>
        <dbReference type="ChEBI" id="CHEBI:456215"/>
        <dbReference type="EC" id="6.1.1.7"/>
    </reaction>
</comment>
<feature type="binding site" evidence="11">
    <location>
        <position position="598"/>
    </location>
    <ligand>
        <name>Zn(2+)</name>
        <dbReference type="ChEBI" id="CHEBI:29105"/>
    </ligand>
</feature>
<dbReference type="InterPro" id="IPR023033">
    <property type="entry name" value="Ala_tRNA_ligase_euk/bac"/>
</dbReference>
<evidence type="ECO:0000256" key="3">
    <source>
        <dbReference type="ARBA" id="ARBA00022598"/>
    </source>
</evidence>
<dbReference type="HAMAP" id="MF_00036_B">
    <property type="entry name" value="Ala_tRNA_synth_B"/>
    <property type="match status" value="1"/>
</dbReference>
<evidence type="ECO:0000256" key="8">
    <source>
        <dbReference type="ARBA" id="ARBA00022884"/>
    </source>
</evidence>
<dbReference type="InterPro" id="IPR002318">
    <property type="entry name" value="Ala-tRNA-lgiase_IIc"/>
</dbReference>
<feature type="binding site" evidence="11">
    <location>
        <position position="704"/>
    </location>
    <ligand>
        <name>Zn(2+)</name>
        <dbReference type="ChEBI" id="CHEBI:29105"/>
    </ligand>
</feature>
<keyword evidence="3 11" id="KW-0436">Ligase</keyword>
<feature type="binding site" evidence="11">
    <location>
        <position position="602"/>
    </location>
    <ligand>
        <name>Zn(2+)</name>
        <dbReference type="ChEBI" id="CHEBI:29105"/>
    </ligand>
</feature>
<evidence type="ECO:0000256" key="11">
    <source>
        <dbReference type="HAMAP-Rule" id="MF_00036"/>
    </source>
</evidence>
<keyword evidence="9 11" id="KW-0648">Protein biosynthesis</keyword>
<dbReference type="InterPro" id="IPR012947">
    <property type="entry name" value="tRNA_SAD"/>
</dbReference>
<dbReference type="InterPro" id="IPR050058">
    <property type="entry name" value="Ala-tRNA_ligase"/>
</dbReference>
<evidence type="ECO:0000313" key="14">
    <source>
        <dbReference type="Proteomes" id="UP000248584"/>
    </source>
</evidence>
<evidence type="ECO:0000313" key="13">
    <source>
        <dbReference type="EMBL" id="PZX39038.1"/>
    </source>
</evidence>
<dbReference type="InterPro" id="IPR018163">
    <property type="entry name" value="Thr/Ala-tRNA-synth_IIc_edit"/>
</dbReference>
<reference evidence="13 14" key="1">
    <citation type="submission" date="2018-06" db="EMBL/GenBank/DDBJ databases">
        <title>Genomic Encyclopedia of Archaeal and Bacterial Type Strains, Phase II (KMG-II): from individual species to whole genera.</title>
        <authorList>
            <person name="Goeker M."/>
        </authorList>
    </citation>
    <scope>NUCLEOTIDE SEQUENCE [LARGE SCALE GENOMIC DNA]</scope>
    <source>
        <strain evidence="13 14">DSM 17205</strain>
    </source>
</reference>
<keyword evidence="6 11" id="KW-0862">Zinc</keyword>
<keyword evidence="5 11" id="KW-0547">Nucleotide-binding</keyword>
<dbReference type="SUPFAM" id="SSF55681">
    <property type="entry name" value="Class II aaRS and biotin synthetases"/>
    <property type="match status" value="1"/>
</dbReference>
<feature type="binding site" evidence="11">
    <location>
        <position position="700"/>
    </location>
    <ligand>
        <name>Zn(2+)</name>
        <dbReference type="ChEBI" id="CHEBI:29105"/>
    </ligand>
</feature>
<evidence type="ECO:0000259" key="12">
    <source>
        <dbReference type="PROSITE" id="PS50860"/>
    </source>
</evidence>
<dbReference type="Gene3D" id="3.30.54.20">
    <property type="match status" value="1"/>
</dbReference>
<dbReference type="Gene3D" id="3.10.310.40">
    <property type="match status" value="1"/>
</dbReference>
<dbReference type="PROSITE" id="PS50860">
    <property type="entry name" value="AA_TRNA_LIGASE_II_ALA"/>
    <property type="match status" value="1"/>
</dbReference>
<dbReference type="Proteomes" id="UP000248584">
    <property type="component" value="Unassembled WGS sequence"/>
</dbReference>
<evidence type="ECO:0000256" key="9">
    <source>
        <dbReference type="ARBA" id="ARBA00022917"/>
    </source>
</evidence>
<organism evidence="13 14">
    <name type="scientific">Nonlabens dokdonensis</name>
    <dbReference type="NCBI Taxonomy" id="328515"/>
    <lineage>
        <taxon>Bacteria</taxon>
        <taxon>Pseudomonadati</taxon>
        <taxon>Bacteroidota</taxon>
        <taxon>Flavobacteriia</taxon>
        <taxon>Flavobacteriales</taxon>
        <taxon>Flavobacteriaceae</taxon>
        <taxon>Nonlabens</taxon>
    </lineage>
</organism>
<dbReference type="PRINTS" id="PR00980">
    <property type="entry name" value="TRNASYNTHALA"/>
</dbReference>
<keyword evidence="11" id="KW-0963">Cytoplasm</keyword>
<name>A0ABX5PVW7_9FLAO</name>
<feature type="domain" description="Alanyl-transfer RNA synthetases family profile" evidence="12">
    <location>
        <begin position="34"/>
        <end position="743"/>
    </location>
</feature>
<dbReference type="EC" id="6.1.1.7" evidence="11"/>
<comment type="caution">
    <text evidence="13">The sequence shown here is derived from an EMBL/GenBank/DDBJ whole genome shotgun (WGS) entry which is preliminary data.</text>
</comment>
<dbReference type="Pfam" id="PF07973">
    <property type="entry name" value="tRNA_SAD"/>
    <property type="match status" value="1"/>
</dbReference>
<dbReference type="InterPro" id="IPR009000">
    <property type="entry name" value="Transl_B-barrel_sf"/>
</dbReference>
<keyword evidence="14" id="KW-1185">Reference proteome</keyword>
<sequence length="907" mass="101489">MFLDLAFAKAESLKNIIPLSKNKKIELTASVARMKSKQIRQTFLDFFENKKHQIVASAPMVIKNDPTLMFTNAGMNQFKEYFLGNSDPKNNRVADSQKCLRVSGKHNDLEEVGVDTYHHTMFEMLGNWSFGDYFKKEAIAWAWELLTEVYGIDKDCLYVTIFEGDKSENLNRDTEAYDYWKELIAEDRILNGNKADNFWEMGAQGPCGPCSEIHVDIRSDEEKAKVDGATLVNMDHPQVVEIWNLVFMQYNRMADGNLKNLPAQHVDTGMGFERLAMVLQNVQSNYDTDVFTPLIREIETITGHSYGKTEQEDIAIRVIADHLRAVSFSIADGQLPSNNGAGYVIRMILRRAIRYGFTYLGKKEPFIYQLVNTLSKQMGDAFPELKSQKNLILNVIKEEEASFLRTLENGLALLDSMVASMKNDGVTVLDGKKAFELNDTYGFPKELTRLILSEHGLQMDEDGFAKALKKQQEGSRKASATETSDWTTLREDDTQEFVGYDRLSGDVRISKYRKVVSKKDGELYQIVFNMTPFYGESGGQTGDKGYIESASGDTVYIIDTKKENGQTVHLTKNLPKELDGPFKVTVDAHQRARTAANHTATHLLHQALRKILGTHVEQKGSMVRSASLRFDFSHFSKVTKEELVEIENFVNARIREQLPLEENRNNTYDQAIAEGAIGLFGEKYGDVVRTIKFGESQELCGGTHVKNTADIWHFKITNETAVASGIRRIEAITSDAVKDFFAEQSKSFEEIKEILKNPTKSPAESIAALQEENNALKKEIEQLKKAKAGNLKGDLIDSTQLINGVNFISSKTDLDTKSVKELAFDIERDMENLFLIIGAENDGKATLTVILSKNLIEEKNLNAGSIVRELGKHIQGGGGGQPHFATAGGKNAAGIDAALVAAEEMIK</sequence>
<dbReference type="Pfam" id="PF01411">
    <property type="entry name" value="tRNA-synt_2c"/>
    <property type="match status" value="1"/>
</dbReference>
<dbReference type="SUPFAM" id="SSF55186">
    <property type="entry name" value="ThrRS/AlaRS common domain"/>
    <property type="match status" value="1"/>
</dbReference>
<dbReference type="NCBIfam" id="TIGR00344">
    <property type="entry name" value="alaS"/>
    <property type="match status" value="1"/>
</dbReference>
<accession>A0ABX5PVW7</accession>
<dbReference type="InterPro" id="IPR018165">
    <property type="entry name" value="Ala-tRNA-synth_IIc_core"/>
</dbReference>
<keyword evidence="10 11" id="KW-0030">Aminoacyl-tRNA synthetase</keyword>
<evidence type="ECO:0000256" key="7">
    <source>
        <dbReference type="ARBA" id="ARBA00022840"/>
    </source>
</evidence>
<dbReference type="InterPro" id="IPR045864">
    <property type="entry name" value="aa-tRNA-synth_II/BPL/LPL"/>
</dbReference>
<dbReference type="CDD" id="cd00673">
    <property type="entry name" value="AlaRS_core"/>
    <property type="match status" value="1"/>
</dbReference>
<gene>
    <name evidence="11" type="primary">alaS</name>
    <name evidence="13" type="ORF">LX97_02404</name>
</gene>
<keyword evidence="4 11" id="KW-0479">Metal-binding</keyword>
<evidence type="ECO:0000256" key="5">
    <source>
        <dbReference type="ARBA" id="ARBA00022741"/>
    </source>
</evidence>
<comment type="function">
    <text evidence="11">Catalyzes the attachment of alanine to tRNA(Ala) in a two-step reaction: alanine is first activated by ATP to form Ala-AMP and then transferred to the acceptor end of tRNA(Ala). Also edits incorrectly charged Ser-tRNA(Ala) and Gly-tRNA(Ala) via its editing domain.</text>
</comment>
<dbReference type="SMART" id="SM00863">
    <property type="entry name" value="tRNA_SAD"/>
    <property type="match status" value="1"/>
</dbReference>
<protein>
    <recommendedName>
        <fullName evidence="11">Alanine--tRNA ligase</fullName>
        <ecNumber evidence="11">6.1.1.7</ecNumber>
    </recommendedName>
    <alternativeName>
        <fullName evidence="11">Alanyl-tRNA synthetase</fullName>
        <shortName evidence="11">AlaRS</shortName>
    </alternativeName>
</protein>
<evidence type="ECO:0000256" key="4">
    <source>
        <dbReference type="ARBA" id="ARBA00022723"/>
    </source>
</evidence>
<dbReference type="Gene3D" id="3.30.980.10">
    <property type="entry name" value="Threonyl-trna Synthetase, Chain A, domain 2"/>
    <property type="match status" value="1"/>
</dbReference>
<dbReference type="SUPFAM" id="SSF50447">
    <property type="entry name" value="Translation proteins"/>
    <property type="match status" value="1"/>
</dbReference>
<keyword evidence="8 11" id="KW-0694">RNA-binding</keyword>
<evidence type="ECO:0000256" key="10">
    <source>
        <dbReference type="ARBA" id="ARBA00023146"/>
    </source>
</evidence>
<dbReference type="InterPro" id="IPR018162">
    <property type="entry name" value="Ala-tRNA-ligase_IIc_anticod-bd"/>
</dbReference>
<evidence type="ECO:0000256" key="1">
    <source>
        <dbReference type="ARBA" id="ARBA00008226"/>
    </source>
</evidence>
<dbReference type="PANTHER" id="PTHR11777">
    <property type="entry name" value="ALANYL-TRNA SYNTHETASE"/>
    <property type="match status" value="1"/>
</dbReference>
<evidence type="ECO:0000256" key="6">
    <source>
        <dbReference type="ARBA" id="ARBA00022833"/>
    </source>
</evidence>
<dbReference type="SUPFAM" id="SSF101353">
    <property type="entry name" value="Putative anticodon-binding domain of alanyl-tRNA synthetase (AlaRS)"/>
    <property type="match status" value="1"/>
</dbReference>
<dbReference type="PANTHER" id="PTHR11777:SF9">
    <property type="entry name" value="ALANINE--TRNA LIGASE, CYTOPLASMIC"/>
    <property type="match status" value="1"/>
</dbReference>
<dbReference type="Gene3D" id="3.30.930.10">
    <property type="entry name" value="Bira Bifunctional Protein, Domain 2"/>
    <property type="match status" value="1"/>
</dbReference>
<dbReference type="Gene3D" id="2.40.30.130">
    <property type="match status" value="1"/>
</dbReference>
<proteinExistence type="inferred from homology"/>